<evidence type="ECO:0000313" key="3">
    <source>
        <dbReference type="EMBL" id="AAX70999.1"/>
    </source>
</evidence>
<feature type="non-terminal residue" evidence="3">
    <location>
        <position position="158"/>
    </location>
</feature>
<dbReference type="Pfam" id="PF00931">
    <property type="entry name" value="NB-ARC"/>
    <property type="match status" value="1"/>
</dbReference>
<dbReference type="Gene3D" id="3.40.50.300">
    <property type="entry name" value="P-loop containing nucleotide triphosphate hydrolases"/>
    <property type="match status" value="1"/>
</dbReference>
<reference evidence="3" key="1">
    <citation type="journal article" date="2005" name="Mol. Genet. Genomics">
        <title>Organization and evolution of resistance gene analogs in peanut.</title>
        <authorList>
            <person name="Yuksel B."/>
            <person name="Estill J.C."/>
            <person name="Schulze S.R."/>
            <person name="Paterson A.H."/>
        </authorList>
    </citation>
    <scope>NUCLEOTIDE SEQUENCE</scope>
    <source>
        <strain evidence="3">PNTRP1G01</strain>
    </source>
</reference>
<dbReference type="PANTHER" id="PTHR36766:SF31">
    <property type="entry name" value="DISEASE RESISTANCE RPP13-LIKE PROTEIN 1"/>
    <property type="match status" value="1"/>
</dbReference>
<keyword evidence="1" id="KW-0611">Plant defense</keyword>
<protein>
    <submittedName>
        <fullName evidence="3">Resistance protein PNTR</fullName>
    </submittedName>
</protein>
<dbReference type="PANTHER" id="PTHR36766">
    <property type="entry name" value="PLANT BROAD-SPECTRUM MILDEW RESISTANCE PROTEIN RPW8"/>
    <property type="match status" value="1"/>
</dbReference>
<accession>Q2KPW1</accession>
<dbReference type="SUPFAM" id="SSF52540">
    <property type="entry name" value="P-loop containing nucleoside triphosphate hydrolases"/>
    <property type="match status" value="1"/>
</dbReference>
<proteinExistence type="predicted"/>
<evidence type="ECO:0000259" key="2">
    <source>
        <dbReference type="Pfam" id="PF00931"/>
    </source>
</evidence>
<name>Q2KPW1_ARAHY</name>
<dbReference type="GO" id="GO:0006952">
    <property type="term" value="P:defense response"/>
    <property type="evidence" value="ECO:0007669"/>
    <property type="project" value="UniProtKB-KW"/>
</dbReference>
<evidence type="ECO:0000256" key="1">
    <source>
        <dbReference type="ARBA" id="ARBA00022821"/>
    </source>
</evidence>
<feature type="non-terminal residue" evidence="3">
    <location>
        <position position="1"/>
    </location>
</feature>
<organism evidence="3">
    <name type="scientific">Arachis hypogaea</name>
    <name type="common">Peanut</name>
    <dbReference type="NCBI Taxonomy" id="3818"/>
    <lineage>
        <taxon>Eukaryota</taxon>
        <taxon>Viridiplantae</taxon>
        <taxon>Streptophyta</taxon>
        <taxon>Embryophyta</taxon>
        <taxon>Tracheophyta</taxon>
        <taxon>Spermatophyta</taxon>
        <taxon>Magnoliopsida</taxon>
        <taxon>eudicotyledons</taxon>
        <taxon>Gunneridae</taxon>
        <taxon>Pentapetalae</taxon>
        <taxon>rosids</taxon>
        <taxon>fabids</taxon>
        <taxon>Fabales</taxon>
        <taxon>Fabaceae</taxon>
        <taxon>Papilionoideae</taxon>
        <taxon>50 kb inversion clade</taxon>
        <taxon>dalbergioids sensu lato</taxon>
        <taxon>Dalbergieae</taxon>
        <taxon>Pterocarpus clade</taxon>
        <taxon>Arachis</taxon>
    </lineage>
</organism>
<dbReference type="InterPro" id="IPR027417">
    <property type="entry name" value="P-loop_NTPase"/>
</dbReference>
<dbReference type="AlphaFoldDB" id="Q2KPW1"/>
<dbReference type="GO" id="GO:0043531">
    <property type="term" value="F:ADP binding"/>
    <property type="evidence" value="ECO:0007669"/>
    <property type="project" value="InterPro"/>
</dbReference>
<dbReference type="InterPro" id="IPR002182">
    <property type="entry name" value="NB-ARC"/>
</dbReference>
<feature type="domain" description="NB-ARC" evidence="2">
    <location>
        <begin position="23"/>
        <end position="137"/>
    </location>
</feature>
<dbReference type="EMBL" id="AY747440">
    <property type="protein sequence ID" value="AAX70999.1"/>
    <property type="molecule type" value="Genomic_DNA"/>
</dbReference>
<sequence>IITPMGEWAAVARSGRMASRESNGGVGKTTLAQLVYNDNKVEEHFGLKAWIDVSQQFDVSHVTKTILAVTGLYNYDLDDLNLLQVKLKEKVLKKRFLIVLDGVCYARPDDWELFCRPLQIGDQGSKIIVTTRHETVAWEGVEPVQVLGHLLPQVFEGG</sequence>